<evidence type="ECO:0000313" key="2">
    <source>
        <dbReference type="EMBL" id="OMF52610.1"/>
    </source>
</evidence>
<feature type="transmembrane region" description="Helical" evidence="1">
    <location>
        <begin position="43"/>
        <end position="63"/>
    </location>
</feature>
<protein>
    <recommendedName>
        <fullName evidence="4">DUF5673 domain-containing protein</fullName>
    </recommendedName>
</protein>
<keyword evidence="1" id="KW-0812">Transmembrane</keyword>
<dbReference type="EMBL" id="MRTP01000006">
    <property type="protein sequence ID" value="OMF52610.1"/>
    <property type="molecule type" value="Genomic_DNA"/>
</dbReference>
<evidence type="ECO:0000256" key="1">
    <source>
        <dbReference type="SAM" id="Phobius"/>
    </source>
</evidence>
<feature type="transmembrane region" description="Helical" evidence="1">
    <location>
        <begin position="12"/>
        <end position="31"/>
    </location>
</feature>
<name>A0A1R1ELD0_9BACL</name>
<organism evidence="2 3">
    <name type="scientific">Paenibacillus rhizosphaerae</name>
    <dbReference type="NCBI Taxonomy" id="297318"/>
    <lineage>
        <taxon>Bacteria</taxon>
        <taxon>Bacillati</taxon>
        <taxon>Bacillota</taxon>
        <taxon>Bacilli</taxon>
        <taxon>Bacillales</taxon>
        <taxon>Paenibacillaceae</taxon>
        <taxon>Paenibacillus</taxon>
    </lineage>
</organism>
<accession>A0A1R1ELD0</accession>
<reference evidence="2 3" key="1">
    <citation type="submission" date="2016-11" db="EMBL/GenBank/DDBJ databases">
        <title>Paenibacillus species isolates.</title>
        <authorList>
            <person name="Beno S.M."/>
        </authorList>
    </citation>
    <scope>NUCLEOTIDE SEQUENCE [LARGE SCALE GENOMIC DNA]</scope>
    <source>
        <strain evidence="2 3">FSL R5-0378</strain>
    </source>
</reference>
<dbReference type="AlphaFoldDB" id="A0A1R1ELD0"/>
<keyword evidence="1" id="KW-0472">Membrane</keyword>
<proteinExistence type="predicted"/>
<comment type="caution">
    <text evidence="2">The sequence shown here is derived from an EMBL/GenBank/DDBJ whole genome shotgun (WGS) entry which is preliminary data.</text>
</comment>
<keyword evidence="3" id="KW-1185">Reference proteome</keyword>
<dbReference type="RefSeq" id="WP_076172783.1">
    <property type="nucleotide sequence ID" value="NZ_MRTP01000006.1"/>
</dbReference>
<keyword evidence="1" id="KW-1133">Transmembrane helix</keyword>
<sequence length="150" mass="17276">MRSQLAIKYPLRAKFLICMVVILAIMIQLLISNSLDDNIKKINFVIGILVLLFIVGAITVALFRSAGKPKSLLLEPGKLVLEGKEVPAADIQGVWINERWYGIKLKRRRIVPMKLCFVLQPRQPAGEPELQQWAEEHEIPVEQRFFIRWM</sequence>
<gene>
    <name evidence="2" type="ORF">BK138_21240</name>
</gene>
<evidence type="ECO:0008006" key="4">
    <source>
        <dbReference type="Google" id="ProtNLM"/>
    </source>
</evidence>
<dbReference type="Proteomes" id="UP000187172">
    <property type="component" value="Unassembled WGS sequence"/>
</dbReference>
<evidence type="ECO:0000313" key="3">
    <source>
        <dbReference type="Proteomes" id="UP000187172"/>
    </source>
</evidence>